<dbReference type="AlphaFoldDB" id="A0A841ANU2"/>
<protein>
    <submittedName>
        <fullName evidence="4">Proline iminopeptidase</fullName>
        <ecNumber evidence="4">3.4.11.5</ecNumber>
    </submittedName>
</protein>
<comment type="caution">
    <text evidence="4">The sequence shown here is derived from an EMBL/GenBank/DDBJ whole genome shotgun (WGS) entry which is preliminary data.</text>
</comment>
<dbReference type="EMBL" id="JACHMX010000001">
    <property type="protein sequence ID" value="MBB5850419.1"/>
    <property type="molecule type" value="Genomic_DNA"/>
</dbReference>
<dbReference type="PRINTS" id="PR00793">
    <property type="entry name" value="PROAMNOPTASE"/>
</dbReference>
<name>A0A841ANU2_9PSEU</name>
<dbReference type="PANTHER" id="PTHR43798">
    <property type="entry name" value="MONOACYLGLYCEROL LIPASE"/>
    <property type="match status" value="1"/>
</dbReference>
<dbReference type="EC" id="3.4.11.5" evidence="4"/>
<keyword evidence="5" id="KW-1185">Reference proteome</keyword>
<dbReference type="Gene3D" id="3.40.50.1820">
    <property type="entry name" value="alpha/beta hydrolase"/>
    <property type="match status" value="1"/>
</dbReference>
<dbReference type="InterPro" id="IPR029058">
    <property type="entry name" value="AB_hydrolase_fold"/>
</dbReference>
<organism evidence="4 5">
    <name type="scientific">Amycolatopsis umgeniensis</name>
    <dbReference type="NCBI Taxonomy" id="336628"/>
    <lineage>
        <taxon>Bacteria</taxon>
        <taxon>Bacillati</taxon>
        <taxon>Actinomycetota</taxon>
        <taxon>Actinomycetes</taxon>
        <taxon>Pseudonocardiales</taxon>
        <taxon>Pseudonocardiaceae</taxon>
        <taxon>Amycolatopsis</taxon>
    </lineage>
</organism>
<dbReference type="GO" id="GO:0016020">
    <property type="term" value="C:membrane"/>
    <property type="evidence" value="ECO:0007669"/>
    <property type="project" value="TreeGrafter"/>
</dbReference>
<gene>
    <name evidence="4" type="ORF">HDA45_000506</name>
</gene>
<keyword evidence="2 4" id="KW-0378">Hydrolase</keyword>
<dbReference type="SUPFAM" id="SSF53474">
    <property type="entry name" value="alpha/beta-Hydrolases"/>
    <property type="match status" value="1"/>
</dbReference>
<dbReference type="PANTHER" id="PTHR43798:SF31">
    <property type="entry name" value="AB HYDROLASE SUPERFAMILY PROTEIN YCLE"/>
    <property type="match status" value="1"/>
</dbReference>
<evidence type="ECO:0000259" key="3">
    <source>
        <dbReference type="Pfam" id="PF00561"/>
    </source>
</evidence>
<accession>A0A841ANU2</accession>
<keyword evidence="4" id="KW-0031">Aminopeptidase</keyword>
<evidence type="ECO:0000256" key="2">
    <source>
        <dbReference type="ARBA" id="ARBA00022801"/>
    </source>
</evidence>
<comment type="similarity">
    <text evidence="1">Belongs to the peptidase S33 family.</text>
</comment>
<dbReference type="PRINTS" id="PR00111">
    <property type="entry name" value="ABHYDROLASE"/>
</dbReference>
<sequence>MITDDGRELWTSASGRGEPILCCHGGPGLWDMFGTLDLGPRFRLLRWDQRGAGRSEPRGPYTLDRMVADVDAVREWHGLDRVPVLGHSWGAHLGLLYALARPERVSALVYVSGVGLGHDWHAEFERNFERVLGDRHPRWAELRAMERDEAEERELAVLQWTADFVAEGSRRAEAMATPWFPLNYEANALLSEEMRARPEEELISACRSLRVPTLIVDGLADNRPRWAVDSLEHALPSVTRVRLPGVGHVPWLEAPEEFRAAVADFLDGRADSSP</sequence>
<feature type="domain" description="AB hydrolase-1" evidence="3">
    <location>
        <begin position="19"/>
        <end position="253"/>
    </location>
</feature>
<dbReference type="GO" id="GO:0006508">
    <property type="term" value="P:proteolysis"/>
    <property type="evidence" value="ECO:0007669"/>
    <property type="project" value="InterPro"/>
</dbReference>
<dbReference type="Pfam" id="PF00561">
    <property type="entry name" value="Abhydrolase_1"/>
    <property type="match status" value="1"/>
</dbReference>
<evidence type="ECO:0000313" key="5">
    <source>
        <dbReference type="Proteomes" id="UP000580861"/>
    </source>
</evidence>
<dbReference type="GO" id="GO:0004177">
    <property type="term" value="F:aminopeptidase activity"/>
    <property type="evidence" value="ECO:0007669"/>
    <property type="project" value="UniProtKB-KW"/>
</dbReference>
<dbReference type="Proteomes" id="UP000580861">
    <property type="component" value="Unassembled WGS sequence"/>
</dbReference>
<keyword evidence="4" id="KW-0645">Protease</keyword>
<dbReference type="InterPro" id="IPR002410">
    <property type="entry name" value="Peptidase_S33"/>
</dbReference>
<dbReference type="RefSeq" id="WP_184891686.1">
    <property type="nucleotide sequence ID" value="NZ_JACHMX010000001.1"/>
</dbReference>
<dbReference type="InterPro" id="IPR050266">
    <property type="entry name" value="AB_hydrolase_sf"/>
</dbReference>
<evidence type="ECO:0000313" key="4">
    <source>
        <dbReference type="EMBL" id="MBB5850419.1"/>
    </source>
</evidence>
<evidence type="ECO:0000256" key="1">
    <source>
        <dbReference type="ARBA" id="ARBA00010088"/>
    </source>
</evidence>
<reference evidence="4 5" key="1">
    <citation type="submission" date="2020-08" db="EMBL/GenBank/DDBJ databases">
        <title>Sequencing the genomes of 1000 actinobacteria strains.</title>
        <authorList>
            <person name="Klenk H.-P."/>
        </authorList>
    </citation>
    <scope>NUCLEOTIDE SEQUENCE [LARGE SCALE GENOMIC DNA]</scope>
    <source>
        <strain evidence="4 5">DSM 45272</strain>
    </source>
</reference>
<proteinExistence type="inferred from homology"/>
<dbReference type="InterPro" id="IPR000073">
    <property type="entry name" value="AB_hydrolase_1"/>
</dbReference>